<comment type="caution">
    <text evidence="2">The sequence shown here is derived from an EMBL/GenBank/DDBJ whole genome shotgun (WGS) entry which is preliminary data.</text>
</comment>
<feature type="chain" id="PRO_5046285679" description="Metal ABC transporter ATP-binding protein" evidence="1">
    <location>
        <begin position="22"/>
        <end position="156"/>
    </location>
</feature>
<dbReference type="Proteomes" id="UP000584642">
    <property type="component" value="Unassembled WGS sequence"/>
</dbReference>
<protein>
    <recommendedName>
        <fullName evidence="4">Metal ABC transporter ATP-binding protein</fullName>
    </recommendedName>
</protein>
<evidence type="ECO:0000256" key="1">
    <source>
        <dbReference type="SAM" id="SignalP"/>
    </source>
</evidence>
<evidence type="ECO:0000313" key="3">
    <source>
        <dbReference type="Proteomes" id="UP000584642"/>
    </source>
</evidence>
<dbReference type="EMBL" id="JABFDB010000008">
    <property type="protein sequence ID" value="NYZ20792.1"/>
    <property type="molecule type" value="Genomic_DNA"/>
</dbReference>
<gene>
    <name evidence="2" type="ORF">HND93_13845</name>
</gene>
<feature type="signal peptide" evidence="1">
    <location>
        <begin position="1"/>
        <end position="21"/>
    </location>
</feature>
<evidence type="ECO:0000313" key="2">
    <source>
        <dbReference type="EMBL" id="NYZ20792.1"/>
    </source>
</evidence>
<accession>A0ABX2T8Y6</accession>
<reference evidence="2 3" key="1">
    <citation type="submission" date="2020-05" db="EMBL/GenBank/DDBJ databases">
        <title>Azospirillum oleiclasticum sp. nov, a nitrogen-fixing and heavy crude oil-emulsifying bacterium isolated from the crude oil of Yumen Oilfield.</title>
        <authorList>
            <person name="Wu D."/>
            <person name="Cai M."/>
            <person name="Zhang X."/>
        </authorList>
    </citation>
    <scope>NUCLEOTIDE SEQUENCE [LARGE SCALE GENOMIC DNA]</scope>
    <source>
        <strain evidence="2 3">ROY-1-1-2</strain>
    </source>
</reference>
<evidence type="ECO:0008006" key="4">
    <source>
        <dbReference type="Google" id="ProtNLM"/>
    </source>
</evidence>
<name>A0ABX2T8Y6_9PROT</name>
<keyword evidence="1" id="KW-0732">Signal</keyword>
<proteinExistence type="predicted"/>
<dbReference type="RefSeq" id="WP_180282543.1">
    <property type="nucleotide sequence ID" value="NZ_JABFDB010000008.1"/>
</dbReference>
<organism evidence="2 3">
    <name type="scientific">Azospirillum oleiclasticum</name>
    <dbReference type="NCBI Taxonomy" id="2735135"/>
    <lineage>
        <taxon>Bacteria</taxon>
        <taxon>Pseudomonadati</taxon>
        <taxon>Pseudomonadota</taxon>
        <taxon>Alphaproteobacteria</taxon>
        <taxon>Rhodospirillales</taxon>
        <taxon>Azospirillaceae</taxon>
        <taxon>Azospirillum</taxon>
    </lineage>
</organism>
<keyword evidence="3" id="KW-1185">Reference proteome</keyword>
<sequence>MMKVRAALMIMTVLLPVAGCASGSKDIASSYVSPTLYQNWTCEQILAEDARITARVGQLTASVDDRASGDAFAMGVGMVLFWPALFFIKGNGPEAQEYARLKGEHDALQQSANQKSCVLPAPPAPAVPGTVPAAAPGTAPAVIPIAAPTVAPAPGK</sequence>